<name>X6MYJ5_RETFI</name>
<feature type="non-terminal residue" evidence="2">
    <location>
        <position position="111"/>
    </location>
</feature>
<feature type="region of interest" description="Disordered" evidence="1">
    <location>
        <begin position="1"/>
        <end position="22"/>
    </location>
</feature>
<dbReference type="Proteomes" id="UP000023152">
    <property type="component" value="Unassembled WGS sequence"/>
</dbReference>
<evidence type="ECO:0000256" key="1">
    <source>
        <dbReference type="SAM" id="MobiDB-lite"/>
    </source>
</evidence>
<dbReference type="EMBL" id="ASPP01015419">
    <property type="protein sequence ID" value="ETO18150.1"/>
    <property type="molecule type" value="Genomic_DNA"/>
</dbReference>
<keyword evidence="3" id="KW-1185">Reference proteome</keyword>
<sequence>MDLPNNDSSDKKTKKQTNKQTKQIDESTHYYLFGSFVKKIRTIQYEFGEHVQTDRFFSSIFIICGVHIPAKLSYDVYMAAKKKTNKTSSQMKEREKHVCHLCIAFKFFLMM</sequence>
<proteinExistence type="predicted"/>
<accession>X6MYJ5</accession>
<comment type="caution">
    <text evidence="2">The sequence shown here is derived from an EMBL/GenBank/DDBJ whole genome shotgun (WGS) entry which is preliminary data.</text>
</comment>
<protein>
    <submittedName>
        <fullName evidence="2">Uncharacterized protein</fullName>
    </submittedName>
</protein>
<reference evidence="2 3" key="1">
    <citation type="journal article" date="2013" name="Curr. Biol.">
        <title>The Genome of the Foraminiferan Reticulomyxa filosa.</title>
        <authorList>
            <person name="Glockner G."/>
            <person name="Hulsmann N."/>
            <person name="Schleicher M."/>
            <person name="Noegel A.A."/>
            <person name="Eichinger L."/>
            <person name="Gallinger C."/>
            <person name="Pawlowski J."/>
            <person name="Sierra R."/>
            <person name="Euteneuer U."/>
            <person name="Pillet L."/>
            <person name="Moustafa A."/>
            <person name="Platzer M."/>
            <person name="Groth M."/>
            <person name="Szafranski K."/>
            <person name="Schliwa M."/>
        </authorList>
    </citation>
    <scope>NUCLEOTIDE SEQUENCE [LARGE SCALE GENOMIC DNA]</scope>
</reference>
<organism evidence="2 3">
    <name type="scientific">Reticulomyxa filosa</name>
    <dbReference type="NCBI Taxonomy" id="46433"/>
    <lineage>
        <taxon>Eukaryota</taxon>
        <taxon>Sar</taxon>
        <taxon>Rhizaria</taxon>
        <taxon>Retaria</taxon>
        <taxon>Foraminifera</taxon>
        <taxon>Monothalamids</taxon>
        <taxon>Reticulomyxidae</taxon>
        <taxon>Reticulomyxa</taxon>
    </lineage>
</organism>
<evidence type="ECO:0000313" key="2">
    <source>
        <dbReference type="EMBL" id="ETO18150.1"/>
    </source>
</evidence>
<evidence type="ECO:0000313" key="3">
    <source>
        <dbReference type="Proteomes" id="UP000023152"/>
    </source>
</evidence>
<dbReference type="AlphaFoldDB" id="X6MYJ5"/>
<gene>
    <name evidence="2" type="ORF">RFI_19138</name>
</gene>